<dbReference type="Proteomes" id="UP000054596">
    <property type="component" value="Unassembled WGS sequence"/>
</dbReference>
<dbReference type="AlphaFoldDB" id="A0A158CV79"/>
<name>A0A158CV79_9BURK</name>
<dbReference type="EMBL" id="FCOJ02000058">
    <property type="protein sequence ID" value="SAK86110.1"/>
    <property type="molecule type" value="Genomic_DNA"/>
</dbReference>
<proteinExistence type="predicted"/>
<protein>
    <recommendedName>
        <fullName evidence="1">Antibacterial effector protein Tle3 C-terminal domain-containing protein</fullName>
    </recommendedName>
</protein>
<dbReference type="STRING" id="1777143.AWB82_05856"/>
<evidence type="ECO:0000313" key="2">
    <source>
        <dbReference type="EMBL" id="SAK86110.1"/>
    </source>
</evidence>
<organism evidence="2 3">
    <name type="scientific">Caballeronia glebae</name>
    <dbReference type="NCBI Taxonomy" id="1777143"/>
    <lineage>
        <taxon>Bacteria</taxon>
        <taxon>Pseudomonadati</taxon>
        <taxon>Pseudomonadota</taxon>
        <taxon>Betaproteobacteria</taxon>
        <taxon>Burkholderiales</taxon>
        <taxon>Burkholderiaceae</taxon>
        <taxon>Caballeronia</taxon>
    </lineage>
</organism>
<dbReference type="Pfam" id="PF11678">
    <property type="entry name" value="Tle3_C"/>
    <property type="match status" value="1"/>
</dbReference>
<feature type="domain" description="Antibacterial effector protein Tle3 C-terminal" evidence="1">
    <location>
        <begin position="12"/>
        <end position="59"/>
    </location>
</feature>
<comment type="caution">
    <text evidence="2">The sequence shown here is derived from an EMBL/GenBank/DDBJ whole genome shotgun (WGS) entry which is preliminary data.</text>
</comment>
<gene>
    <name evidence="2" type="ORF">AWB82_05856</name>
</gene>
<evidence type="ECO:0000313" key="3">
    <source>
        <dbReference type="Proteomes" id="UP000054596"/>
    </source>
</evidence>
<evidence type="ECO:0000259" key="1">
    <source>
        <dbReference type="Pfam" id="PF11678"/>
    </source>
</evidence>
<dbReference type="InterPro" id="IPR021692">
    <property type="entry name" value="Tle3_C"/>
</dbReference>
<keyword evidence="3" id="KW-1185">Reference proteome</keyword>
<accession>A0A158CV79</accession>
<sequence>MEFLNNYHPEPTNHSTIPDSVEFMKRVVAYDLPIGFCDAADDVEFWSELIKRADWTQGYDVYFNSGTFEPVAKPSTVDWKTVRDEVNEADAMRLKQKLEGDQRFELYGRR</sequence>
<reference evidence="2" key="1">
    <citation type="submission" date="2016-01" db="EMBL/GenBank/DDBJ databases">
        <authorList>
            <person name="Peeters C."/>
        </authorList>
    </citation>
    <scope>NUCLEOTIDE SEQUENCE [LARGE SCALE GENOMIC DNA]</scope>
    <source>
        <strain evidence="2">LMG 29325</strain>
    </source>
</reference>